<dbReference type="InterPro" id="IPR009080">
    <property type="entry name" value="tRNAsynth_Ia_anticodon-bd"/>
</dbReference>
<evidence type="ECO:0000313" key="1">
    <source>
        <dbReference type="EMBL" id="GAI40707.1"/>
    </source>
</evidence>
<dbReference type="GO" id="GO:0004822">
    <property type="term" value="F:isoleucine-tRNA ligase activity"/>
    <property type="evidence" value="ECO:0007669"/>
    <property type="project" value="InterPro"/>
</dbReference>
<comment type="caution">
    <text evidence="1">The sequence shown here is derived from an EMBL/GenBank/DDBJ whole genome shotgun (WGS) entry which is preliminary data.</text>
</comment>
<dbReference type="AlphaFoldDB" id="X1N9L4"/>
<reference evidence="1" key="1">
    <citation type="journal article" date="2014" name="Front. Microbiol.">
        <title>High frequency of phylogenetically diverse reductive dehalogenase-homologous genes in deep subseafloor sedimentary metagenomes.</title>
        <authorList>
            <person name="Kawai M."/>
            <person name="Futagami T."/>
            <person name="Toyoda A."/>
            <person name="Takaki Y."/>
            <person name="Nishi S."/>
            <person name="Hori S."/>
            <person name="Arai W."/>
            <person name="Tsubouchi T."/>
            <person name="Morono Y."/>
            <person name="Uchiyama I."/>
            <person name="Ito T."/>
            <person name="Fujiyama A."/>
            <person name="Inagaki F."/>
            <person name="Takami H."/>
        </authorList>
    </citation>
    <scope>NUCLEOTIDE SEQUENCE</scope>
    <source>
        <strain evidence="1">Expedition CK06-06</strain>
    </source>
</reference>
<organism evidence="1">
    <name type="scientific">marine sediment metagenome</name>
    <dbReference type="NCBI Taxonomy" id="412755"/>
    <lineage>
        <taxon>unclassified sequences</taxon>
        <taxon>metagenomes</taxon>
        <taxon>ecological metagenomes</taxon>
    </lineage>
</organism>
<dbReference type="Pfam" id="PF19302">
    <property type="entry name" value="DUF5915"/>
    <property type="match status" value="1"/>
</dbReference>
<protein>
    <recommendedName>
        <fullName evidence="2">Isoleucine--tRNA ligase</fullName>
    </recommendedName>
</protein>
<gene>
    <name evidence="1" type="ORF">S06H3_48268</name>
</gene>
<sequence length="255" mass="28787">HGLPFSVHMTDYPQPDETQIDTELEESMGLTQKVVSLGRAARSRKNLKVRQPLSRILIALPKQADQQLMEGYTDIIKEELNIKEVVFSPDADRYVSYSARLNFKLARPKLGADVKKAAAYLSALDSEAVKQFAHSKQMSFELDGRRIVLTDEDVDVTKSEKAGYAVESDGPMTVTLITELTEELIGEGFAREMVNKIQNMRKSCGFDVTDYVNVRVSSSERLKAAAMKYDEFIRRETLAHRIEFTDRESVGDGRE</sequence>
<name>X1N9L4_9ZZZZ</name>
<dbReference type="SUPFAM" id="SSF47323">
    <property type="entry name" value="Anticodon-binding domain of a subclass of class I aminoacyl-tRNA synthetases"/>
    <property type="match status" value="1"/>
</dbReference>
<dbReference type="InterPro" id="IPR023586">
    <property type="entry name" value="Ile-tRNA-ligase_type2"/>
</dbReference>
<dbReference type="PANTHER" id="PTHR42780">
    <property type="entry name" value="SOLEUCYL-TRNA SYNTHETASE"/>
    <property type="match status" value="1"/>
</dbReference>
<dbReference type="GO" id="GO:0005524">
    <property type="term" value="F:ATP binding"/>
    <property type="evidence" value="ECO:0007669"/>
    <property type="project" value="InterPro"/>
</dbReference>
<proteinExistence type="predicted"/>
<dbReference type="GO" id="GO:0006428">
    <property type="term" value="P:isoleucyl-tRNA aminoacylation"/>
    <property type="evidence" value="ECO:0007669"/>
    <property type="project" value="TreeGrafter"/>
</dbReference>
<dbReference type="EMBL" id="BARV01030383">
    <property type="protein sequence ID" value="GAI40707.1"/>
    <property type="molecule type" value="Genomic_DNA"/>
</dbReference>
<dbReference type="Gene3D" id="1.10.730.10">
    <property type="entry name" value="Isoleucyl-tRNA Synthetase, Domain 1"/>
    <property type="match status" value="1"/>
</dbReference>
<feature type="non-terminal residue" evidence="1">
    <location>
        <position position="1"/>
    </location>
</feature>
<evidence type="ECO:0008006" key="2">
    <source>
        <dbReference type="Google" id="ProtNLM"/>
    </source>
</evidence>
<feature type="non-terminal residue" evidence="1">
    <location>
        <position position="255"/>
    </location>
</feature>
<accession>X1N9L4</accession>
<dbReference type="PANTHER" id="PTHR42780:SF1">
    <property type="entry name" value="ISOLEUCINE--TRNA LIGASE, CYTOPLASMIC"/>
    <property type="match status" value="1"/>
</dbReference>